<protein>
    <submittedName>
        <fullName evidence="2">Uncharacterized protein</fullName>
    </submittedName>
</protein>
<feature type="transmembrane region" description="Helical" evidence="1">
    <location>
        <begin position="78"/>
        <end position="102"/>
    </location>
</feature>
<reference evidence="2 3" key="1">
    <citation type="journal article" date="2007" name="Nature">
        <title>Evolution of genes and genomes on the Drosophila phylogeny.</title>
        <authorList>
            <consortium name="Drosophila 12 Genomes Consortium"/>
            <person name="Clark A.G."/>
            <person name="Eisen M.B."/>
            <person name="Smith D.R."/>
            <person name="Bergman C.M."/>
            <person name="Oliver B."/>
            <person name="Markow T.A."/>
            <person name="Kaufman T.C."/>
            <person name="Kellis M."/>
            <person name="Gelbart W."/>
            <person name="Iyer V.N."/>
            <person name="Pollard D.A."/>
            <person name="Sackton T.B."/>
            <person name="Larracuente A.M."/>
            <person name="Singh N.D."/>
            <person name="Abad J.P."/>
            <person name="Abt D.N."/>
            <person name="Adryan B."/>
            <person name="Aguade M."/>
            <person name="Akashi H."/>
            <person name="Anderson W.W."/>
            <person name="Aquadro C.F."/>
            <person name="Ardell D.H."/>
            <person name="Arguello R."/>
            <person name="Artieri C.G."/>
            <person name="Barbash D.A."/>
            <person name="Barker D."/>
            <person name="Barsanti P."/>
            <person name="Batterham P."/>
            <person name="Batzoglou S."/>
            <person name="Begun D."/>
            <person name="Bhutkar A."/>
            <person name="Blanco E."/>
            <person name="Bosak S.A."/>
            <person name="Bradley R.K."/>
            <person name="Brand A.D."/>
            <person name="Brent M.R."/>
            <person name="Brooks A.N."/>
            <person name="Brown R.H."/>
            <person name="Butlin R.K."/>
            <person name="Caggese C."/>
            <person name="Calvi B.R."/>
            <person name="Bernardo de Carvalho A."/>
            <person name="Caspi A."/>
            <person name="Castrezana S."/>
            <person name="Celniker S.E."/>
            <person name="Chang J.L."/>
            <person name="Chapple C."/>
            <person name="Chatterji S."/>
            <person name="Chinwalla A."/>
            <person name="Civetta A."/>
            <person name="Clifton S.W."/>
            <person name="Comeron J.M."/>
            <person name="Costello J.C."/>
            <person name="Coyne J.A."/>
            <person name="Daub J."/>
            <person name="David R.G."/>
            <person name="Delcher A.L."/>
            <person name="Delehaunty K."/>
            <person name="Do C.B."/>
            <person name="Ebling H."/>
            <person name="Edwards K."/>
            <person name="Eickbush T."/>
            <person name="Evans J.D."/>
            <person name="Filipski A."/>
            <person name="Findeiss S."/>
            <person name="Freyhult E."/>
            <person name="Fulton L."/>
            <person name="Fulton R."/>
            <person name="Garcia A.C."/>
            <person name="Gardiner A."/>
            <person name="Garfield D.A."/>
            <person name="Garvin B.E."/>
            <person name="Gibson G."/>
            <person name="Gilbert D."/>
            <person name="Gnerre S."/>
            <person name="Godfrey J."/>
            <person name="Good R."/>
            <person name="Gotea V."/>
            <person name="Gravely B."/>
            <person name="Greenberg A.J."/>
            <person name="Griffiths-Jones S."/>
            <person name="Gross S."/>
            <person name="Guigo R."/>
            <person name="Gustafson E.A."/>
            <person name="Haerty W."/>
            <person name="Hahn M.W."/>
            <person name="Halligan D.L."/>
            <person name="Halpern A.L."/>
            <person name="Halter G.M."/>
            <person name="Han M.V."/>
            <person name="Heger A."/>
            <person name="Hillier L."/>
            <person name="Hinrichs A.S."/>
            <person name="Holmes I."/>
            <person name="Hoskins R.A."/>
            <person name="Hubisz M.J."/>
            <person name="Hultmark D."/>
            <person name="Huntley M.A."/>
            <person name="Jaffe D.B."/>
            <person name="Jagadeeshan S."/>
            <person name="Jeck W.R."/>
            <person name="Johnson J."/>
            <person name="Jones C.D."/>
            <person name="Jordan W.C."/>
            <person name="Karpen G.H."/>
            <person name="Kataoka E."/>
            <person name="Keightley P.D."/>
            <person name="Kheradpour P."/>
            <person name="Kirkness E.F."/>
            <person name="Koerich L.B."/>
            <person name="Kristiansen K."/>
            <person name="Kudrna D."/>
            <person name="Kulathinal R.J."/>
            <person name="Kumar S."/>
            <person name="Kwok R."/>
            <person name="Lander E."/>
            <person name="Langley C.H."/>
            <person name="Lapoint R."/>
            <person name="Lazzaro B.P."/>
            <person name="Lee S.J."/>
            <person name="Levesque L."/>
            <person name="Li R."/>
            <person name="Lin C.F."/>
            <person name="Lin M.F."/>
            <person name="Lindblad-Toh K."/>
            <person name="Llopart A."/>
            <person name="Long M."/>
            <person name="Low L."/>
            <person name="Lozovsky E."/>
            <person name="Lu J."/>
            <person name="Luo M."/>
            <person name="Machado C.A."/>
            <person name="Makalowski W."/>
            <person name="Marzo M."/>
            <person name="Matsuda M."/>
            <person name="Matzkin L."/>
            <person name="McAllister B."/>
            <person name="McBride C.S."/>
            <person name="McKernan B."/>
            <person name="McKernan K."/>
            <person name="Mendez-Lago M."/>
            <person name="Minx P."/>
            <person name="Mollenhauer M.U."/>
            <person name="Montooth K."/>
            <person name="Mount S.M."/>
            <person name="Mu X."/>
            <person name="Myers E."/>
            <person name="Negre B."/>
            <person name="Newfeld S."/>
            <person name="Nielsen R."/>
            <person name="Noor M.A."/>
            <person name="O'Grady P."/>
            <person name="Pachter L."/>
            <person name="Papaceit M."/>
            <person name="Parisi M.J."/>
            <person name="Parisi M."/>
            <person name="Parts L."/>
            <person name="Pedersen J.S."/>
            <person name="Pesole G."/>
            <person name="Phillippy A.M."/>
            <person name="Ponting C.P."/>
            <person name="Pop M."/>
            <person name="Porcelli D."/>
            <person name="Powell J.R."/>
            <person name="Prohaska S."/>
            <person name="Pruitt K."/>
            <person name="Puig M."/>
            <person name="Quesneville H."/>
            <person name="Ram K.R."/>
            <person name="Rand D."/>
            <person name="Rasmussen M.D."/>
            <person name="Reed L.K."/>
            <person name="Reenan R."/>
            <person name="Reily A."/>
            <person name="Remington K.A."/>
            <person name="Rieger T.T."/>
            <person name="Ritchie M.G."/>
            <person name="Robin C."/>
            <person name="Rogers Y.H."/>
            <person name="Rohde C."/>
            <person name="Rozas J."/>
            <person name="Rubenfield M.J."/>
            <person name="Ruiz A."/>
            <person name="Russo S."/>
            <person name="Salzberg S.L."/>
            <person name="Sanchez-Gracia A."/>
            <person name="Saranga D.J."/>
            <person name="Sato H."/>
            <person name="Schaeffer S.W."/>
            <person name="Schatz M.C."/>
            <person name="Schlenke T."/>
            <person name="Schwartz R."/>
            <person name="Segarra C."/>
            <person name="Singh R.S."/>
            <person name="Sirot L."/>
            <person name="Sirota M."/>
            <person name="Sisneros N.B."/>
            <person name="Smith C.D."/>
            <person name="Smith T.F."/>
            <person name="Spieth J."/>
            <person name="Stage D.E."/>
            <person name="Stark A."/>
            <person name="Stephan W."/>
            <person name="Strausberg R.L."/>
            <person name="Strempel S."/>
            <person name="Sturgill D."/>
            <person name="Sutton G."/>
            <person name="Sutton G.G."/>
            <person name="Tao W."/>
            <person name="Teichmann S."/>
            <person name="Tobari Y.N."/>
            <person name="Tomimura Y."/>
            <person name="Tsolas J.M."/>
            <person name="Valente V.L."/>
            <person name="Venter E."/>
            <person name="Venter J.C."/>
            <person name="Vicario S."/>
            <person name="Vieira F.G."/>
            <person name="Vilella A.J."/>
            <person name="Villasante A."/>
            <person name="Walenz B."/>
            <person name="Wang J."/>
            <person name="Wasserman M."/>
            <person name="Watts T."/>
            <person name="Wilson D."/>
            <person name="Wilson R.K."/>
            <person name="Wing R.A."/>
            <person name="Wolfner M.F."/>
            <person name="Wong A."/>
            <person name="Wong G.K."/>
            <person name="Wu C.I."/>
            <person name="Wu G."/>
            <person name="Yamamoto D."/>
            <person name="Yang H.P."/>
            <person name="Yang S.P."/>
            <person name="Yorke J.A."/>
            <person name="Yoshida K."/>
            <person name="Zdobnov E."/>
            <person name="Zhang P."/>
            <person name="Zhang Y."/>
            <person name="Zimin A.V."/>
            <person name="Baldwin J."/>
            <person name="Abdouelleil A."/>
            <person name="Abdulkadir J."/>
            <person name="Abebe A."/>
            <person name="Abera B."/>
            <person name="Abreu J."/>
            <person name="Acer S.C."/>
            <person name="Aftuck L."/>
            <person name="Alexander A."/>
            <person name="An P."/>
            <person name="Anderson E."/>
            <person name="Anderson S."/>
            <person name="Arachi H."/>
            <person name="Azer M."/>
            <person name="Bachantsang P."/>
            <person name="Barry A."/>
            <person name="Bayul T."/>
            <person name="Berlin A."/>
            <person name="Bessette D."/>
            <person name="Bloom T."/>
            <person name="Blye J."/>
            <person name="Boguslavskiy L."/>
            <person name="Bonnet C."/>
            <person name="Boukhgalter B."/>
            <person name="Bourzgui I."/>
            <person name="Brown A."/>
            <person name="Cahill P."/>
            <person name="Channer S."/>
            <person name="Cheshatsang Y."/>
            <person name="Chuda L."/>
            <person name="Citroen M."/>
            <person name="Collymore A."/>
            <person name="Cooke P."/>
            <person name="Costello M."/>
            <person name="D'Aco K."/>
            <person name="Daza R."/>
            <person name="De Haan G."/>
            <person name="DeGray S."/>
            <person name="DeMaso C."/>
            <person name="Dhargay N."/>
            <person name="Dooley K."/>
            <person name="Dooley E."/>
            <person name="Doricent M."/>
            <person name="Dorje P."/>
            <person name="Dorjee K."/>
            <person name="Dupes A."/>
            <person name="Elong R."/>
            <person name="Falk J."/>
            <person name="Farina A."/>
            <person name="Faro S."/>
            <person name="Ferguson D."/>
            <person name="Fisher S."/>
            <person name="Foley C.D."/>
            <person name="Franke A."/>
            <person name="Friedrich D."/>
            <person name="Gadbois L."/>
            <person name="Gearin G."/>
            <person name="Gearin C.R."/>
            <person name="Giannoukos G."/>
            <person name="Goode T."/>
            <person name="Graham J."/>
            <person name="Grandbois E."/>
            <person name="Grewal S."/>
            <person name="Gyaltsen K."/>
            <person name="Hafez N."/>
            <person name="Hagos B."/>
            <person name="Hall J."/>
            <person name="Henson C."/>
            <person name="Hollinger A."/>
            <person name="Honan T."/>
            <person name="Huard M.D."/>
            <person name="Hughes L."/>
            <person name="Hurhula B."/>
            <person name="Husby M.E."/>
            <person name="Kamat A."/>
            <person name="Kanga B."/>
            <person name="Kashin S."/>
            <person name="Khazanovich D."/>
            <person name="Kisner P."/>
            <person name="Lance K."/>
            <person name="Lara M."/>
            <person name="Lee W."/>
            <person name="Lennon N."/>
            <person name="Letendre F."/>
            <person name="LeVine R."/>
            <person name="Lipovsky A."/>
            <person name="Liu X."/>
            <person name="Liu J."/>
            <person name="Liu S."/>
            <person name="Lokyitsang T."/>
            <person name="Lokyitsang Y."/>
            <person name="Lubonja R."/>
            <person name="Lui A."/>
            <person name="MacDonald P."/>
            <person name="Magnisalis V."/>
            <person name="Maru K."/>
            <person name="Matthews C."/>
            <person name="McCusker W."/>
            <person name="McDonough S."/>
            <person name="Mehta T."/>
            <person name="Meldrim J."/>
            <person name="Meneus L."/>
            <person name="Mihai O."/>
            <person name="Mihalev A."/>
            <person name="Mihova T."/>
            <person name="Mittelman R."/>
            <person name="Mlenga V."/>
            <person name="Montmayeur A."/>
            <person name="Mulrain L."/>
            <person name="Navidi A."/>
            <person name="Naylor J."/>
            <person name="Negash T."/>
            <person name="Nguyen T."/>
            <person name="Nguyen N."/>
            <person name="Nicol R."/>
            <person name="Norbu C."/>
            <person name="Norbu N."/>
            <person name="Novod N."/>
            <person name="O'Neill B."/>
            <person name="Osman S."/>
            <person name="Markiewicz E."/>
            <person name="Oyono O.L."/>
            <person name="Patti C."/>
            <person name="Phunkhang P."/>
            <person name="Pierre F."/>
            <person name="Priest M."/>
            <person name="Raghuraman S."/>
            <person name="Rege F."/>
            <person name="Reyes R."/>
            <person name="Rise C."/>
            <person name="Rogov P."/>
            <person name="Ross K."/>
            <person name="Ryan E."/>
            <person name="Settipalli S."/>
            <person name="Shea T."/>
            <person name="Sherpa N."/>
            <person name="Shi L."/>
            <person name="Shih D."/>
            <person name="Sparrow T."/>
            <person name="Spaulding J."/>
            <person name="Stalker J."/>
            <person name="Stange-Thomann N."/>
            <person name="Stavropoulos S."/>
            <person name="Stone C."/>
            <person name="Strader C."/>
            <person name="Tesfaye S."/>
            <person name="Thomson T."/>
            <person name="Thoulutsang Y."/>
            <person name="Thoulutsang D."/>
            <person name="Topham K."/>
            <person name="Topping I."/>
            <person name="Tsamla T."/>
            <person name="Vassiliev H."/>
            <person name="Vo A."/>
            <person name="Wangchuk T."/>
            <person name="Wangdi T."/>
            <person name="Weiand M."/>
            <person name="Wilkinson J."/>
            <person name="Wilson A."/>
            <person name="Yadav S."/>
            <person name="Young G."/>
            <person name="Yu Q."/>
            <person name="Zembek L."/>
            <person name="Zhong D."/>
            <person name="Zimmer A."/>
            <person name="Zwirko Z."/>
            <person name="Jaffe D.B."/>
            <person name="Alvarez P."/>
            <person name="Brockman W."/>
            <person name="Butler J."/>
            <person name="Chin C."/>
            <person name="Gnerre S."/>
            <person name="Grabherr M."/>
            <person name="Kleber M."/>
            <person name="Mauceli E."/>
            <person name="MacCallum I."/>
        </authorList>
    </citation>
    <scope>NUCLEOTIDE SEQUENCE [LARGE SCALE GENOMIC DNA]</scope>
    <source>
        <strain evidence="3">Tucson 14024-0371.13</strain>
    </source>
</reference>
<organism evidence="2 3">
    <name type="scientific">Drosophila ananassae</name>
    <name type="common">Fruit fly</name>
    <dbReference type="NCBI Taxonomy" id="7217"/>
    <lineage>
        <taxon>Eukaryota</taxon>
        <taxon>Metazoa</taxon>
        <taxon>Ecdysozoa</taxon>
        <taxon>Arthropoda</taxon>
        <taxon>Hexapoda</taxon>
        <taxon>Insecta</taxon>
        <taxon>Pterygota</taxon>
        <taxon>Neoptera</taxon>
        <taxon>Endopterygota</taxon>
        <taxon>Diptera</taxon>
        <taxon>Brachycera</taxon>
        <taxon>Muscomorpha</taxon>
        <taxon>Ephydroidea</taxon>
        <taxon>Drosophilidae</taxon>
        <taxon>Drosophila</taxon>
        <taxon>Sophophora</taxon>
    </lineage>
</organism>
<dbReference type="STRING" id="7217.A0A0P8YCA4"/>
<evidence type="ECO:0000313" key="2">
    <source>
        <dbReference type="EMBL" id="KPU76605.1"/>
    </source>
</evidence>
<dbReference type="AlphaFoldDB" id="A0A0P8YCA4"/>
<name>A0A0P8YCA4_DROAN</name>
<dbReference type="EMBL" id="CH902619">
    <property type="protein sequence ID" value="KPU76605.1"/>
    <property type="molecule type" value="Genomic_DNA"/>
</dbReference>
<feature type="transmembrane region" description="Helical" evidence="1">
    <location>
        <begin position="45"/>
        <end position="66"/>
    </location>
</feature>
<proteinExistence type="predicted"/>
<keyword evidence="1" id="KW-1133">Transmembrane helix</keyword>
<evidence type="ECO:0000313" key="3">
    <source>
        <dbReference type="Proteomes" id="UP000007801"/>
    </source>
</evidence>
<dbReference type="Proteomes" id="UP000007801">
    <property type="component" value="Unassembled WGS sequence"/>
</dbReference>
<gene>
    <name evidence="2" type="primary">Dana\GF11593</name>
    <name evidence="2" type="synonym">dana_GLEANR_11639</name>
    <name evidence="2" type="ORF">GF11593</name>
</gene>
<keyword evidence="1" id="KW-0812">Transmembrane</keyword>
<sequence>MCRSCDCTPERCTMAYSYICICVGFFFVLMAAVDVLTGGFPIQYLFVPILGLSYMLAGILMQVGMNKKNKSTFVIGKVLSYFLPIAFILLIVFLVIHLIFIFHLCKYKKEVF</sequence>
<keyword evidence="3" id="KW-1185">Reference proteome</keyword>
<keyword evidence="1" id="KW-0472">Membrane</keyword>
<feature type="transmembrane region" description="Helical" evidence="1">
    <location>
        <begin position="12"/>
        <end position="33"/>
    </location>
</feature>
<evidence type="ECO:0000256" key="1">
    <source>
        <dbReference type="SAM" id="Phobius"/>
    </source>
</evidence>
<dbReference type="InParanoid" id="A0A0P8YCA4"/>
<accession>A0A0P8YCA4</accession>